<dbReference type="Proteomes" id="UP001172673">
    <property type="component" value="Unassembled WGS sequence"/>
</dbReference>
<gene>
    <name evidence="1" type="ORF">H2200_008507</name>
</gene>
<sequence>MSVANEHLPQTATPFRFVDLLPEIRLEKLGGILEQPEVPRPDVRWEDFQAERDAIRTTRKALTLVCRQVSNEFVPILYRHSTIIIHTLKPPIPIPHNAIRHRTPSIFEKDFLNTVSFVKLSSIRHLSYDVSMCDHYPRYLARFDRTDFERASAIHTDADGLADFTSMLARIRDRLPSLEQVTISWDGDRTSLRNRLTREQARRPEAVWRVANEDGNLERLEGTLTKSTSEETPAALCGWSVTREVHVDGRGVWPVVNVHSLEHWYLIEKVTIDFQRLRAGTAENSLQEGAPKLLVHGDF</sequence>
<protein>
    <submittedName>
        <fullName evidence="1">Uncharacterized protein</fullName>
    </submittedName>
</protein>
<evidence type="ECO:0000313" key="2">
    <source>
        <dbReference type="Proteomes" id="UP001172673"/>
    </source>
</evidence>
<evidence type="ECO:0000313" key="1">
    <source>
        <dbReference type="EMBL" id="KAJ9607434.1"/>
    </source>
</evidence>
<keyword evidence="2" id="KW-1185">Reference proteome</keyword>
<organism evidence="1 2">
    <name type="scientific">Cladophialophora chaetospira</name>
    <dbReference type="NCBI Taxonomy" id="386627"/>
    <lineage>
        <taxon>Eukaryota</taxon>
        <taxon>Fungi</taxon>
        <taxon>Dikarya</taxon>
        <taxon>Ascomycota</taxon>
        <taxon>Pezizomycotina</taxon>
        <taxon>Eurotiomycetes</taxon>
        <taxon>Chaetothyriomycetidae</taxon>
        <taxon>Chaetothyriales</taxon>
        <taxon>Herpotrichiellaceae</taxon>
        <taxon>Cladophialophora</taxon>
    </lineage>
</organism>
<dbReference type="EMBL" id="JAPDRK010000012">
    <property type="protein sequence ID" value="KAJ9607434.1"/>
    <property type="molecule type" value="Genomic_DNA"/>
</dbReference>
<reference evidence="1" key="1">
    <citation type="submission" date="2022-10" db="EMBL/GenBank/DDBJ databases">
        <title>Culturing micro-colonial fungi from biological soil crusts in the Mojave desert and describing Neophaeococcomyces mojavensis, and introducing the new genera and species Taxawa tesnikishii.</title>
        <authorList>
            <person name="Kurbessoian T."/>
            <person name="Stajich J.E."/>
        </authorList>
    </citation>
    <scope>NUCLEOTIDE SEQUENCE</scope>
    <source>
        <strain evidence="1">TK_41</strain>
    </source>
</reference>
<comment type="caution">
    <text evidence="1">The sequence shown here is derived from an EMBL/GenBank/DDBJ whole genome shotgun (WGS) entry which is preliminary data.</text>
</comment>
<dbReference type="AlphaFoldDB" id="A0AA39CG62"/>
<accession>A0AA39CG62</accession>
<proteinExistence type="predicted"/>
<name>A0AA39CG62_9EURO</name>